<accession>A0A0F8X532</accession>
<dbReference type="AlphaFoldDB" id="A0A0F8X532"/>
<proteinExistence type="predicted"/>
<sequence length="123" mass="13091">MRILRGLGLQYRIAAGVILGLAVLLSVFGYLAVRAIGQTKDVALEERLRLAETTAKSVDALVQHTARQLEAAASLGATDSIGCGYEQVQSLYHVLATFDTISCLDAQGRTVWTVSLTEQPGSA</sequence>
<protein>
    <submittedName>
        <fullName evidence="2">Uncharacterized protein</fullName>
    </submittedName>
</protein>
<evidence type="ECO:0000256" key="1">
    <source>
        <dbReference type="SAM" id="Phobius"/>
    </source>
</evidence>
<gene>
    <name evidence="2" type="ORF">LCGC14_2989280</name>
</gene>
<feature type="non-terminal residue" evidence="2">
    <location>
        <position position="123"/>
    </location>
</feature>
<reference evidence="2" key="1">
    <citation type="journal article" date="2015" name="Nature">
        <title>Complex archaea that bridge the gap between prokaryotes and eukaryotes.</title>
        <authorList>
            <person name="Spang A."/>
            <person name="Saw J.H."/>
            <person name="Jorgensen S.L."/>
            <person name="Zaremba-Niedzwiedzka K."/>
            <person name="Martijn J."/>
            <person name="Lind A.E."/>
            <person name="van Eijk R."/>
            <person name="Schleper C."/>
            <person name="Guy L."/>
            <person name="Ettema T.J."/>
        </authorList>
    </citation>
    <scope>NUCLEOTIDE SEQUENCE</scope>
</reference>
<name>A0A0F8X532_9ZZZZ</name>
<keyword evidence="1" id="KW-1133">Transmembrane helix</keyword>
<organism evidence="2">
    <name type="scientific">marine sediment metagenome</name>
    <dbReference type="NCBI Taxonomy" id="412755"/>
    <lineage>
        <taxon>unclassified sequences</taxon>
        <taxon>metagenomes</taxon>
        <taxon>ecological metagenomes</taxon>
    </lineage>
</organism>
<evidence type="ECO:0000313" key="2">
    <source>
        <dbReference type="EMBL" id="KKK63933.1"/>
    </source>
</evidence>
<feature type="transmembrane region" description="Helical" evidence="1">
    <location>
        <begin position="12"/>
        <end position="33"/>
    </location>
</feature>
<comment type="caution">
    <text evidence="2">The sequence shown here is derived from an EMBL/GenBank/DDBJ whole genome shotgun (WGS) entry which is preliminary data.</text>
</comment>
<dbReference type="EMBL" id="LAZR01061263">
    <property type="protein sequence ID" value="KKK63933.1"/>
    <property type="molecule type" value="Genomic_DNA"/>
</dbReference>
<keyword evidence="1" id="KW-0472">Membrane</keyword>
<keyword evidence="1" id="KW-0812">Transmembrane</keyword>